<evidence type="ECO:0000313" key="2">
    <source>
        <dbReference type="EMBL" id="CAK7269549.1"/>
    </source>
</evidence>
<feature type="compositionally biased region" description="Polar residues" evidence="1">
    <location>
        <begin position="693"/>
        <end position="702"/>
    </location>
</feature>
<feature type="region of interest" description="Disordered" evidence="1">
    <location>
        <begin position="410"/>
        <end position="430"/>
    </location>
</feature>
<gene>
    <name evidence="2" type="ORF">SEPCBS119000_003624</name>
</gene>
<name>A0ABP0DNW3_9PEZI</name>
<feature type="compositionally biased region" description="Basic and acidic residues" evidence="1">
    <location>
        <begin position="669"/>
        <end position="692"/>
    </location>
</feature>
<feature type="region of interest" description="Disordered" evidence="1">
    <location>
        <begin position="74"/>
        <end position="147"/>
    </location>
</feature>
<reference evidence="2 3" key="1">
    <citation type="submission" date="2024-01" db="EMBL/GenBank/DDBJ databases">
        <authorList>
            <person name="Allen C."/>
            <person name="Tagirdzhanova G."/>
        </authorList>
    </citation>
    <scope>NUCLEOTIDE SEQUENCE [LARGE SCALE GENOMIC DNA]</scope>
    <source>
        <strain evidence="2 3">CBS 119000</strain>
    </source>
</reference>
<comment type="caution">
    <text evidence="2">The sequence shown here is derived from an EMBL/GenBank/DDBJ whole genome shotgun (WGS) entry which is preliminary data.</text>
</comment>
<feature type="compositionally biased region" description="Basic and acidic residues" evidence="1">
    <location>
        <begin position="343"/>
        <end position="356"/>
    </location>
</feature>
<accession>A0ABP0DNW3</accession>
<feature type="compositionally biased region" description="Polar residues" evidence="1">
    <location>
        <begin position="131"/>
        <end position="147"/>
    </location>
</feature>
<proteinExistence type="predicted"/>
<evidence type="ECO:0000313" key="3">
    <source>
        <dbReference type="Proteomes" id="UP001642502"/>
    </source>
</evidence>
<feature type="region of interest" description="Disordered" evidence="1">
    <location>
        <begin position="653"/>
        <end position="704"/>
    </location>
</feature>
<keyword evidence="3" id="KW-1185">Reference proteome</keyword>
<protein>
    <submittedName>
        <fullName evidence="2">Uncharacterized protein</fullName>
    </submittedName>
</protein>
<feature type="compositionally biased region" description="Basic and acidic residues" evidence="1">
    <location>
        <begin position="321"/>
        <end position="335"/>
    </location>
</feature>
<feature type="region of interest" description="Disordered" evidence="1">
    <location>
        <begin position="1041"/>
        <end position="1062"/>
    </location>
</feature>
<evidence type="ECO:0000256" key="1">
    <source>
        <dbReference type="SAM" id="MobiDB-lite"/>
    </source>
</evidence>
<sequence length="1199" mass="129837">MGIFSFKRGHKTKQSKVDNSDVEVERDIFNQVFLSDDLYMQGHDAASITKPVSHLYPNSTPPLRKDKLFISSTNQTKRSNGGALQIPSRPWTSGSGAAAPLYRQRIASDTNIPGRNPLVQKATRLTDDRPGSSNSRPSTSHGVTSVPWVNTHTSFNAAFSPADRQLYRPKEGTTSSRPTTPIVARSRPTSNSPTGLTMHKGAHSLSDKYNSTSSSAATEASDLSSAVLAEEQQERATTPPSVASSFAPRLSLSVSPESDRHYSEKRESADCGRLVESKQSPDLGDTAQLPLDDAAVQTVRTPDQQQQVVEVHQAPSVQESPDVRSRDASEAREDSITPTDHSTSARDVVKQRDPASRKLRRRSWAAQIDQLEKSWLEEQMGSYGRDVTPQPTGSTQPQTQQQVILPADLSKSNGADKHDNELHANMSAGNDRHIKYDKLSSQSTYTPGVHSLSLDPDGSPHVPDDYAGRDARGVSPQQLHQTRNDQPQLRTAKPTQQCLPHRRDYSPLGEYTSASPDSGAHGNTAMPASLSLQSAQNWPSPSSSSSLLIKADGGVRSPPHTTTLPVGELAGSRMRTSQEICGHPAYDQLTAPADSPLQMADHGNLCGKTYPALYRPLYSASNDNIQSFGVPDSGRRHPDPVPVRYPSATLLESPALERGQRLTSLASKDGLEKEKVTTDARMDTRDSMDDKTTSPANSQKMEPNTAPVRAFTQPPPVLDLPQSVSSGSLDKVTLNSFPMPTSCSVSLLLPPMAPLSKSHWQSSPPQMTLTNESDPNYTGPYCGINPPSPADDFALDTLTGENCIKTTAEEEDDSVADASSVHTSLMAINEVEHVERLLINHPQTPAMNGQNVFSTTFAGPFGSLGGTGVDLNNDENENEIKSPTGSTGELAEPTHRDLRSSVAPWSPITLPAGDAEPSPTANWPLPVSSLSPALEIKRTPRQSELGNNIPTILVDDNKDDILIGSRNSPKRSRSPFTASVYAQDIGLGPYAYDDTDQSDNIETLTADALLKSRSASTLRQLPTPSDATRVSAHLAATWGTEVFESTPEQTTRAPQEPRIPATFDDMVVDTRPESNYSYCGNVSATDSENTSYVDVGDGNSNVFYDLDSSSQTSREYNDSPLSPESIGRARGPSILAESPAFWEHASESMLAFQSPRGEKRWNIAHHRVDSETLHEQITKDGSLVSTREGQVDKFGTALI</sequence>
<organism evidence="2 3">
    <name type="scientific">Sporothrix epigloea</name>
    <dbReference type="NCBI Taxonomy" id="1892477"/>
    <lineage>
        <taxon>Eukaryota</taxon>
        <taxon>Fungi</taxon>
        <taxon>Dikarya</taxon>
        <taxon>Ascomycota</taxon>
        <taxon>Pezizomycotina</taxon>
        <taxon>Sordariomycetes</taxon>
        <taxon>Sordariomycetidae</taxon>
        <taxon>Ophiostomatales</taxon>
        <taxon>Ophiostomataceae</taxon>
        <taxon>Sporothrix</taxon>
    </lineage>
</organism>
<feature type="compositionally biased region" description="Basic and acidic residues" evidence="1">
    <location>
        <begin position="257"/>
        <end position="276"/>
    </location>
</feature>
<feature type="region of interest" description="Disordered" evidence="1">
    <location>
        <begin position="300"/>
        <end position="364"/>
    </location>
</feature>
<feature type="compositionally biased region" description="Basic and acidic residues" evidence="1">
    <location>
        <begin position="462"/>
        <end position="472"/>
    </location>
</feature>
<feature type="region of interest" description="Disordered" evidence="1">
    <location>
        <begin position="442"/>
        <end position="566"/>
    </location>
</feature>
<feature type="region of interest" description="Disordered" evidence="1">
    <location>
        <begin position="160"/>
        <end position="287"/>
    </location>
</feature>
<feature type="compositionally biased region" description="Polar residues" evidence="1">
    <location>
        <begin position="235"/>
        <end position="244"/>
    </location>
</feature>
<feature type="compositionally biased region" description="Polar residues" evidence="1">
    <location>
        <begin position="475"/>
        <end position="498"/>
    </location>
</feature>
<feature type="compositionally biased region" description="Low complexity" evidence="1">
    <location>
        <begin position="211"/>
        <end position="226"/>
    </location>
</feature>
<dbReference type="EMBL" id="CAWUON010000049">
    <property type="protein sequence ID" value="CAK7269549.1"/>
    <property type="molecule type" value="Genomic_DNA"/>
</dbReference>
<dbReference type="Proteomes" id="UP001642502">
    <property type="component" value="Unassembled WGS sequence"/>
</dbReference>